<dbReference type="Proteomes" id="UP000323188">
    <property type="component" value="Unassembled WGS sequence"/>
</dbReference>
<evidence type="ECO:0000313" key="2">
    <source>
        <dbReference type="Proteomes" id="UP000323188"/>
    </source>
</evidence>
<sequence length="278" mass="29524">MSAFIRKSIAAPAGISPGSPTPKSPNVTIMFADDILSRPSRNDGGVLLEGNYVMKPGATMYQVYMTAKKQKPGFDGEGDVDELVLPHKFEGYYPGNDLDIKEFIQNTVGKDLIVMYGVCTGNDFEVYGTDCAPMRLKPSFAADDTKTGYTLMFEQTLGTGYLPATYRGSIVLAEPFAQADENLALLKANGTQFKLAPDAAGTALDVASFDHDHGTVLSLIGSGGADPFVLSQGAQTGVASVTVVLKDGTDWVAANNAVLDLKVFKAGATTYLIEQKRG</sequence>
<name>A0A5B2TXA4_9FLAO</name>
<proteinExistence type="predicted"/>
<organism evidence="1 2">
    <name type="scientific">Maribacter flavus</name>
    <dbReference type="NCBI Taxonomy" id="1658664"/>
    <lineage>
        <taxon>Bacteria</taxon>
        <taxon>Pseudomonadati</taxon>
        <taxon>Bacteroidota</taxon>
        <taxon>Flavobacteriia</taxon>
        <taxon>Flavobacteriales</taxon>
        <taxon>Flavobacteriaceae</taxon>
        <taxon>Maribacter</taxon>
    </lineage>
</organism>
<gene>
    <name evidence="1" type="ORF">F0361_01170</name>
</gene>
<comment type="caution">
    <text evidence="1">The sequence shown here is derived from an EMBL/GenBank/DDBJ whole genome shotgun (WGS) entry which is preliminary data.</text>
</comment>
<dbReference type="AlphaFoldDB" id="A0A5B2TXA4"/>
<evidence type="ECO:0000313" key="1">
    <source>
        <dbReference type="EMBL" id="KAA2218260.1"/>
    </source>
</evidence>
<accession>A0A5B2TXA4</accession>
<reference evidence="1 2" key="1">
    <citation type="submission" date="2019-09" db="EMBL/GenBank/DDBJ databases">
        <authorList>
            <person name="Khan S.A."/>
            <person name="Jeon C.O."/>
            <person name="Chun B.H."/>
            <person name="Jeong S.E."/>
        </authorList>
    </citation>
    <scope>NUCLEOTIDE SEQUENCE [LARGE SCALE GENOMIC DNA]</scope>
    <source>
        <strain evidence="1 2">KCTC 42508</strain>
    </source>
</reference>
<dbReference type="RefSeq" id="WP_154916880.1">
    <property type="nucleotide sequence ID" value="NZ_VUOE01000001.1"/>
</dbReference>
<dbReference type="EMBL" id="VUOE01000001">
    <property type="protein sequence ID" value="KAA2218260.1"/>
    <property type="molecule type" value="Genomic_DNA"/>
</dbReference>
<protein>
    <submittedName>
        <fullName evidence="1">Uncharacterized protein</fullName>
    </submittedName>
</protein>